<dbReference type="PATRIC" id="fig|43658.5.peg.947"/>
<dbReference type="Proteomes" id="UP000033452">
    <property type="component" value="Unassembled WGS sequence"/>
</dbReference>
<dbReference type="Pfam" id="PF11205">
    <property type="entry name" value="DUF2987"/>
    <property type="match status" value="1"/>
</dbReference>
<evidence type="ECO:0008006" key="4">
    <source>
        <dbReference type="Google" id="ProtNLM"/>
    </source>
</evidence>
<protein>
    <recommendedName>
        <fullName evidence="4">DUF2987 domain-containing protein</fullName>
    </recommendedName>
</protein>
<name>A0A0F4QX28_9GAMM</name>
<feature type="chain" id="PRO_5002475922" description="DUF2987 domain-containing protein" evidence="1">
    <location>
        <begin position="22"/>
        <end position="218"/>
    </location>
</feature>
<organism evidence="2 3">
    <name type="scientific">Pseudoalteromonas rubra</name>
    <dbReference type="NCBI Taxonomy" id="43658"/>
    <lineage>
        <taxon>Bacteria</taxon>
        <taxon>Pseudomonadati</taxon>
        <taxon>Pseudomonadota</taxon>
        <taxon>Gammaproteobacteria</taxon>
        <taxon>Alteromonadales</taxon>
        <taxon>Pseudoalteromonadaceae</taxon>
        <taxon>Pseudoalteromonas</taxon>
    </lineage>
</organism>
<comment type="caution">
    <text evidence="2">The sequence shown here is derived from an EMBL/GenBank/DDBJ whole genome shotgun (WGS) entry which is preliminary data.</text>
</comment>
<dbReference type="RefSeq" id="WP_046003783.1">
    <property type="nucleotide sequence ID" value="NZ_JXYA01000007.1"/>
</dbReference>
<keyword evidence="3" id="KW-1185">Reference proteome</keyword>
<dbReference type="OrthoDB" id="6402179at2"/>
<proteinExistence type="predicted"/>
<evidence type="ECO:0000256" key="1">
    <source>
        <dbReference type="SAM" id="SignalP"/>
    </source>
</evidence>
<keyword evidence="1" id="KW-0732">Signal</keyword>
<reference evidence="2 3" key="1">
    <citation type="journal article" date="2015" name="BMC Genomics">
        <title>Genome mining reveals unlocked bioactive potential of marine Gram-negative bacteria.</title>
        <authorList>
            <person name="Machado H."/>
            <person name="Sonnenschein E.C."/>
            <person name="Melchiorsen J."/>
            <person name="Gram L."/>
        </authorList>
    </citation>
    <scope>NUCLEOTIDE SEQUENCE [LARGE SCALE GENOMIC DNA]</scope>
    <source>
        <strain evidence="2 3">S2471</strain>
    </source>
</reference>
<evidence type="ECO:0000313" key="2">
    <source>
        <dbReference type="EMBL" id="KJZ11820.1"/>
    </source>
</evidence>
<gene>
    <name evidence="2" type="ORF">TW77_04535</name>
</gene>
<sequence length="218" mass="24649">MKNRMLALLLGLAGAASSVQAQEEFVVSYDGFYDRLKVVEKGEFEFARVNFYLVDIASLAPCQIQSGKIVTENTEQPLNYTQQAQLLLPFSEKLDKDKAVIVAQPKNPQHDCQIKFQIESAYFTNTHLTKQRLYQLHHEFDELLSDLSGFFVSKLMGFLLPQQKGVKVTFASEPNLSAPGVSCDKQVCQFVVTDDWENDTARFNTLSEVVSVTPWIEK</sequence>
<dbReference type="InterPro" id="IPR021370">
    <property type="entry name" value="DUF2987"/>
</dbReference>
<evidence type="ECO:0000313" key="3">
    <source>
        <dbReference type="Proteomes" id="UP000033452"/>
    </source>
</evidence>
<feature type="signal peptide" evidence="1">
    <location>
        <begin position="1"/>
        <end position="21"/>
    </location>
</feature>
<dbReference type="EMBL" id="JXYA01000007">
    <property type="protein sequence ID" value="KJZ11820.1"/>
    <property type="molecule type" value="Genomic_DNA"/>
</dbReference>
<dbReference type="AlphaFoldDB" id="A0A0F4QX28"/>
<accession>A0A0F4QX28</accession>